<protein>
    <recommendedName>
        <fullName evidence="2">SXP/RAL-2 family protein Ani s 5-like cation-binding domain-containing protein</fullName>
    </recommendedName>
</protein>
<accession>A0A2G9U4N7</accession>
<keyword evidence="4" id="KW-1185">Reference proteome</keyword>
<feature type="signal peptide" evidence="1">
    <location>
        <begin position="1"/>
        <end position="16"/>
    </location>
</feature>
<dbReference type="Pfam" id="PF02520">
    <property type="entry name" value="ANIS5_cation-bd"/>
    <property type="match status" value="1"/>
</dbReference>
<reference evidence="3 4" key="1">
    <citation type="submission" date="2015-09" db="EMBL/GenBank/DDBJ databases">
        <title>Draft genome of the parasitic nematode Teladorsagia circumcincta isolate WARC Sus (inbred).</title>
        <authorList>
            <person name="Mitreva M."/>
        </authorList>
    </citation>
    <scope>NUCLEOTIDE SEQUENCE [LARGE SCALE GENOMIC DNA]</scope>
    <source>
        <strain evidence="3 4">S</strain>
    </source>
</reference>
<dbReference type="EMBL" id="KZ349273">
    <property type="protein sequence ID" value="PIO65135.1"/>
    <property type="molecule type" value="Genomic_DNA"/>
</dbReference>
<sequence length="205" mass="23910">MKSALFLLLIGATALGHRRHHHEECHRAPPKPKFLKSVSCKARVEYFDIVLNMRETIAKQNEEILQWAKKYKVEEQVEEFNNNTADFIEELKQNVTNLVAELPAALEMFLNITQNKDQSRLEMRQALKEMRAQEFEVFDALKAAFKVFKPTHCLHHRQHEDHGSQDSEELADEWMNEWEGDGSSEVSDLYEEFTIMQGSGVFDEE</sequence>
<name>A0A2G9U4N7_TELCI</name>
<gene>
    <name evidence="3" type="ORF">TELCIR_13208</name>
</gene>
<proteinExistence type="predicted"/>
<dbReference type="InterPro" id="IPR003677">
    <property type="entry name" value="ANIS5_cation-bd"/>
</dbReference>
<dbReference type="Proteomes" id="UP000230423">
    <property type="component" value="Unassembled WGS sequence"/>
</dbReference>
<dbReference type="PANTHER" id="PTHR21593">
    <property type="entry name" value="PRION-LIKE- Q/N-RICH -DOMAIN-BEARING PROTEIN PROTEIN"/>
    <property type="match status" value="1"/>
</dbReference>
<evidence type="ECO:0000256" key="1">
    <source>
        <dbReference type="SAM" id="SignalP"/>
    </source>
</evidence>
<feature type="chain" id="PRO_5013795864" description="SXP/RAL-2 family protein Ani s 5-like cation-binding domain-containing protein" evidence="1">
    <location>
        <begin position="17"/>
        <end position="205"/>
    </location>
</feature>
<dbReference type="AlphaFoldDB" id="A0A2G9U4N7"/>
<dbReference type="InterPro" id="IPR052823">
    <property type="entry name" value="SXP/RAL-2_related"/>
</dbReference>
<keyword evidence="1" id="KW-0732">Signal</keyword>
<dbReference type="PANTHER" id="PTHR21593:SF36">
    <property type="entry name" value="DUF148 DOMAIN-CONTAINING PROTEIN-RELATED"/>
    <property type="match status" value="1"/>
</dbReference>
<feature type="domain" description="SXP/RAL-2 family protein Ani s 5-like cation-binding" evidence="2">
    <location>
        <begin position="42"/>
        <end position="146"/>
    </location>
</feature>
<evidence type="ECO:0000313" key="4">
    <source>
        <dbReference type="Proteomes" id="UP000230423"/>
    </source>
</evidence>
<evidence type="ECO:0000313" key="3">
    <source>
        <dbReference type="EMBL" id="PIO65135.1"/>
    </source>
</evidence>
<organism evidence="3 4">
    <name type="scientific">Teladorsagia circumcincta</name>
    <name type="common">Brown stomach worm</name>
    <name type="synonym">Ostertagia circumcincta</name>
    <dbReference type="NCBI Taxonomy" id="45464"/>
    <lineage>
        <taxon>Eukaryota</taxon>
        <taxon>Metazoa</taxon>
        <taxon>Ecdysozoa</taxon>
        <taxon>Nematoda</taxon>
        <taxon>Chromadorea</taxon>
        <taxon>Rhabditida</taxon>
        <taxon>Rhabditina</taxon>
        <taxon>Rhabditomorpha</taxon>
        <taxon>Strongyloidea</taxon>
        <taxon>Trichostrongylidae</taxon>
        <taxon>Teladorsagia</taxon>
    </lineage>
</organism>
<evidence type="ECO:0000259" key="2">
    <source>
        <dbReference type="Pfam" id="PF02520"/>
    </source>
</evidence>